<protein>
    <submittedName>
        <fullName evidence="4">Transmembrane 9 superfamily member</fullName>
    </submittedName>
</protein>
<evidence type="ECO:0000313" key="3">
    <source>
        <dbReference type="Proteomes" id="UP000270296"/>
    </source>
</evidence>
<evidence type="ECO:0000313" key="2">
    <source>
        <dbReference type="EMBL" id="VDO95503.1"/>
    </source>
</evidence>
<reference evidence="2 3" key="2">
    <citation type="submission" date="2018-11" db="EMBL/GenBank/DDBJ databases">
        <authorList>
            <consortium name="Pathogen Informatics"/>
        </authorList>
    </citation>
    <scope>NUCLEOTIDE SEQUENCE [LARGE SCALE GENOMIC DNA]</scope>
</reference>
<accession>A0A183IDU8</accession>
<dbReference type="EMBL" id="UZAM01006955">
    <property type="protein sequence ID" value="VDO95503.1"/>
    <property type="molecule type" value="Genomic_DNA"/>
</dbReference>
<keyword evidence="3" id="KW-1185">Reference proteome</keyword>
<dbReference type="Proteomes" id="UP000270296">
    <property type="component" value="Unassembled WGS sequence"/>
</dbReference>
<dbReference type="WBParaSite" id="SBAD_0000188001-mRNA-1">
    <property type="protein sequence ID" value="SBAD_0000188001-mRNA-1"/>
    <property type="gene ID" value="SBAD_0000188001"/>
</dbReference>
<keyword evidence="1" id="KW-0732">Signal</keyword>
<organism evidence="4">
    <name type="scientific">Soboliphyme baturini</name>
    <dbReference type="NCBI Taxonomy" id="241478"/>
    <lineage>
        <taxon>Eukaryota</taxon>
        <taxon>Metazoa</taxon>
        <taxon>Ecdysozoa</taxon>
        <taxon>Nematoda</taxon>
        <taxon>Enoplea</taxon>
        <taxon>Dorylaimia</taxon>
        <taxon>Dioctophymatida</taxon>
        <taxon>Dioctophymatoidea</taxon>
        <taxon>Soboliphymatidae</taxon>
        <taxon>Soboliphyme</taxon>
    </lineage>
</organism>
<dbReference type="OrthoDB" id="1666796at2759"/>
<reference evidence="4" key="1">
    <citation type="submission" date="2016-06" db="UniProtKB">
        <authorList>
            <consortium name="WormBaseParasite"/>
        </authorList>
    </citation>
    <scope>IDENTIFICATION</scope>
</reference>
<feature type="chain" id="PRO_5043139958" evidence="1">
    <location>
        <begin position="17"/>
        <end position="116"/>
    </location>
</feature>
<sequence>MMKLIALSLIIGHGFCFYLPGLAPVNFCEKDKETSHCKSQVKLMVNRLDSKLNTIPYEYHHFDFCLGPEDESPVENLGQVLTGERIRPSQYEVGTETFYFSDLCSSEKAYFGLVFS</sequence>
<gene>
    <name evidence="2" type="ORF">SBAD_LOCUS1792</name>
</gene>
<name>A0A183IDU8_9BILA</name>
<evidence type="ECO:0000256" key="1">
    <source>
        <dbReference type="SAM" id="SignalP"/>
    </source>
</evidence>
<dbReference type="AlphaFoldDB" id="A0A183IDU8"/>
<feature type="signal peptide" evidence="1">
    <location>
        <begin position="1"/>
        <end position="16"/>
    </location>
</feature>
<proteinExistence type="predicted"/>
<evidence type="ECO:0000313" key="4">
    <source>
        <dbReference type="WBParaSite" id="SBAD_0000188001-mRNA-1"/>
    </source>
</evidence>